<dbReference type="Proteomes" id="UP000013827">
    <property type="component" value="Unassembled WGS sequence"/>
</dbReference>
<evidence type="ECO:0000256" key="1">
    <source>
        <dbReference type="SAM" id="SignalP"/>
    </source>
</evidence>
<dbReference type="PaxDb" id="2903-EOD14545"/>
<keyword evidence="3" id="KW-1185">Reference proteome</keyword>
<dbReference type="PANTHER" id="PTHR34060">
    <property type="entry name" value="POLYKETIDE CYCLASE / DEHYDRASE AND LIPID TRANSPORT PROTEIN"/>
    <property type="match status" value="1"/>
</dbReference>
<reference evidence="3" key="1">
    <citation type="journal article" date="2013" name="Nature">
        <title>Pan genome of the phytoplankton Emiliania underpins its global distribution.</title>
        <authorList>
            <person name="Read B.A."/>
            <person name="Kegel J."/>
            <person name="Klute M.J."/>
            <person name="Kuo A."/>
            <person name="Lefebvre S.C."/>
            <person name="Maumus F."/>
            <person name="Mayer C."/>
            <person name="Miller J."/>
            <person name="Monier A."/>
            <person name="Salamov A."/>
            <person name="Young J."/>
            <person name="Aguilar M."/>
            <person name="Claverie J.M."/>
            <person name="Frickenhaus S."/>
            <person name="Gonzalez K."/>
            <person name="Herman E.K."/>
            <person name="Lin Y.C."/>
            <person name="Napier J."/>
            <person name="Ogata H."/>
            <person name="Sarno A.F."/>
            <person name="Shmutz J."/>
            <person name="Schroeder D."/>
            <person name="de Vargas C."/>
            <person name="Verret F."/>
            <person name="von Dassow P."/>
            <person name="Valentin K."/>
            <person name="Van de Peer Y."/>
            <person name="Wheeler G."/>
            <person name="Dacks J.B."/>
            <person name="Delwiche C.F."/>
            <person name="Dyhrman S.T."/>
            <person name="Glockner G."/>
            <person name="John U."/>
            <person name="Richards T."/>
            <person name="Worden A.Z."/>
            <person name="Zhang X."/>
            <person name="Grigoriev I.V."/>
            <person name="Allen A.E."/>
            <person name="Bidle K."/>
            <person name="Borodovsky M."/>
            <person name="Bowler C."/>
            <person name="Brownlee C."/>
            <person name="Cock J.M."/>
            <person name="Elias M."/>
            <person name="Gladyshev V.N."/>
            <person name="Groth M."/>
            <person name="Guda C."/>
            <person name="Hadaegh A."/>
            <person name="Iglesias-Rodriguez M.D."/>
            <person name="Jenkins J."/>
            <person name="Jones B.M."/>
            <person name="Lawson T."/>
            <person name="Leese F."/>
            <person name="Lindquist E."/>
            <person name="Lobanov A."/>
            <person name="Lomsadze A."/>
            <person name="Malik S.B."/>
            <person name="Marsh M.E."/>
            <person name="Mackinder L."/>
            <person name="Mock T."/>
            <person name="Mueller-Roeber B."/>
            <person name="Pagarete A."/>
            <person name="Parker M."/>
            <person name="Probert I."/>
            <person name="Quesneville H."/>
            <person name="Raines C."/>
            <person name="Rensing S.A."/>
            <person name="Riano-Pachon D.M."/>
            <person name="Richier S."/>
            <person name="Rokitta S."/>
            <person name="Shiraiwa Y."/>
            <person name="Soanes D.M."/>
            <person name="van der Giezen M."/>
            <person name="Wahlund T.M."/>
            <person name="Williams B."/>
            <person name="Wilson W."/>
            <person name="Wolfe G."/>
            <person name="Wurch L.L."/>
        </authorList>
    </citation>
    <scope>NUCLEOTIDE SEQUENCE</scope>
</reference>
<sequence length="186" mass="20173">MLSVLAIAAALNVPLRQAVVPRAAHPLARAAGVMQTDNIATGAVPVSISTTGFNSRCISASIVVSAPPEAVWAILTDYDNLSTHEGAQRIVGFDFRASLTMDMTAMFGAFEGEWRVQPYSRTRARGGSSDALEYTTRLSYKVDITPRGLVPVPALEWRIREDVPLNLRAVRAAAEKLHARRQRGES</sequence>
<evidence type="ECO:0000313" key="2">
    <source>
        <dbReference type="EnsemblProtists" id="EOD14545"/>
    </source>
</evidence>
<feature type="chain" id="PRO_5044291207" description="Coenzyme Q-binding protein COQ10 START domain-containing protein" evidence="1">
    <location>
        <begin position="19"/>
        <end position="186"/>
    </location>
</feature>
<dbReference type="EnsemblProtists" id="EOD14545">
    <property type="protein sequence ID" value="EOD14545"/>
    <property type="gene ID" value="EMIHUDRAFT_196943"/>
</dbReference>
<dbReference type="KEGG" id="ehx:EMIHUDRAFT_196943"/>
<proteinExistence type="predicted"/>
<evidence type="ECO:0000313" key="3">
    <source>
        <dbReference type="Proteomes" id="UP000013827"/>
    </source>
</evidence>
<name>A0A0D3ITG0_EMIH1</name>
<dbReference type="PANTHER" id="PTHR34060:SF1">
    <property type="entry name" value="POLYKETIDE CYCLASE _ DEHYDRASE AND LIPID TRANSPORT PROTEIN"/>
    <property type="match status" value="1"/>
</dbReference>
<dbReference type="GeneID" id="17260687"/>
<dbReference type="SUPFAM" id="SSF55961">
    <property type="entry name" value="Bet v1-like"/>
    <property type="match status" value="1"/>
</dbReference>
<dbReference type="HOGENOM" id="CLU_1457040_0_0_1"/>
<accession>A0A0D3ITG0</accession>
<organism evidence="2 3">
    <name type="scientific">Emiliania huxleyi (strain CCMP1516)</name>
    <dbReference type="NCBI Taxonomy" id="280463"/>
    <lineage>
        <taxon>Eukaryota</taxon>
        <taxon>Haptista</taxon>
        <taxon>Haptophyta</taxon>
        <taxon>Prymnesiophyceae</taxon>
        <taxon>Isochrysidales</taxon>
        <taxon>Noelaerhabdaceae</taxon>
        <taxon>Emiliania</taxon>
    </lineage>
</organism>
<keyword evidence="1" id="KW-0732">Signal</keyword>
<dbReference type="InterPro" id="IPR023393">
    <property type="entry name" value="START-like_dom_sf"/>
</dbReference>
<evidence type="ECO:0008006" key="4">
    <source>
        <dbReference type="Google" id="ProtNLM"/>
    </source>
</evidence>
<reference evidence="2" key="2">
    <citation type="submission" date="2024-10" db="UniProtKB">
        <authorList>
            <consortium name="EnsemblProtists"/>
        </authorList>
    </citation>
    <scope>IDENTIFICATION</scope>
</reference>
<dbReference type="AlphaFoldDB" id="A0A0D3ITG0"/>
<feature type="signal peptide" evidence="1">
    <location>
        <begin position="1"/>
        <end position="18"/>
    </location>
</feature>
<protein>
    <recommendedName>
        <fullName evidence="4">Coenzyme Q-binding protein COQ10 START domain-containing protein</fullName>
    </recommendedName>
</protein>
<dbReference type="RefSeq" id="XP_005766974.1">
    <property type="nucleotide sequence ID" value="XM_005766917.1"/>
</dbReference>
<dbReference type="Gene3D" id="3.30.530.20">
    <property type="match status" value="1"/>
</dbReference>
<dbReference type="STRING" id="2903.R1DJ98"/>